<sequence>MSLDSFEESKLTLGTPVRYDHRVVRRADNTETRHLRRHWVRTEVQHRDAWRSFPTRREGIIVGKRTYANGSISYGEYGGEFAADSYVQVYLVAWDMRKTPDAVLASDLTILDHSEPEITVDESEKVISALDKLMKMHNFPSTLSLRASRTRLTEAVESMRSKNRA</sequence>
<accession>A0AAE8Y7A3</accession>
<dbReference type="RefSeq" id="YP_010755090.1">
    <property type="nucleotide sequence ID" value="NC_073468.1"/>
</dbReference>
<dbReference type="Proteomes" id="UP000827768">
    <property type="component" value="Segment"/>
</dbReference>
<dbReference type="KEGG" id="vg:80019699"/>
<dbReference type="EMBL" id="OK040790">
    <property type="protein sequence ID" value="UDL15850.1"/>
    <property type="molecule type" value="Genomic_DNA"/>
</dbReference>
<organism evidence="1 2">
    <name type="scientific">Microbacterium phage Pumpernickel</name>
    <dbReference type="NCBI Taxonomy" id="2885983"/>
    <lineage>
        <taxon>Viruses</taxon>
        <taxon>Duplodnaviria</taxon>
        <taxon>Heunggongvirae</taxon>
        <taxon>Uroviricota</taxon>
        <taxon>Caudoviricetes</taxon>
        <taxon>Pumpernickelvirus</taxon>
        <taxon>Pumpernickelvirus pumpernickel</taxon>
    </lineage>
</organism>
<reference evidence="1" key="1">
    <citation type="submission" date="2021-09" db="EMBL/GenBank/DDBJ databases">
        <authorList>
            <person name="Andersen S.H."/>
            <person name="Beall E.A."/>
            <person name="Cappelle B."/>
            <person name="Falteisek K.J."/>
            <person name="Fenske B.A."/>
            <person name="Gansluckner N.W."/>
            <person name="Gilbertson S.M."/>
            <person name="Krings K.J."/>
            <person name="Mobeck M."/>
            <person name="Odeku J.O."/>
            <person name="Poncelet M.E."/>
            <person name="Rohr J.R."/>
            <person name="Rolands L."/>
            <person name="Whipple C.D."/>
            <person name="Whipple E.M."/>
            <person name="Spring A.M."/>
            <person name="Klyczek K."/>
            <person name="Garlena R.A."/>
            <person name="Russell D.A."/>
            <person name="Pope W.H."/>
            <person name="Jacobs-Sera D."/>
            <person name="Hatfull G.F."/>
        </authorList>
    </citation>
    <scope>NUCLEOTIDE SEQUENCE</scope>
</reference>
<proteinExistence type="predicted"/>
<keyword evidence="2" id="KW-1185">Reference proteome</keyword>
<gene>
    <name evidence="1" type="primary">59</name>
    <name evidence="1" type="ORF">SEA_PUMPERNICKEL_59</name>
</gene>
<dbReference type="GeneID" id="80019699"/>
<evidence type="ECO:0000313" key="1">
    <source>
        <dbReference type="EMBL" id="UDL15850.1"/>
    </source>
</evidence>
<evidence type="ECO:0000313" key="2">
    <source>
        <dbReference type="Proteomes" id="UP000827768"/>
    </source>
</evidence>
<name>A0AAE8Y7A3_9CAUD</name>
<protein>
    <submittedName>
        <fullName evidence="1">Uncharacterized protein</fullName>
    </submittedName>
</protein>